<keyword evidence="5" id="KW-1185">Reference proteome</keyword>
<accession>A0ABC8TDL5</accession>
<evidence type="ECO:0000256" key="1">
    <source>
        <dbReference type="ARBA" id="ARBA00005511"/>
    </source>
</evidence>
<protein>
    <recommendedName>
        <fullName evidence="3">FAM86 N-terminal domain-containing protein</fullName>
    </recommendedName>
</protein>
<dbReference type="InterPro" id="IPR029063">
    <property type="entry name" value="SAM-dependent_MTases_sf"/>
</dbReference>
<dbReference type="Gene3D" id="3.40.50.150">
    <property type="entry name" value="Vaccinia Virus protein VP39"/>
    <property type="match status" value="1"/>
</dbReference>
<comment type="similarity">
    <text evidence="1">Belongs to the class I-like SAM-binding methyltransferase superfamily. EEF2KMT family.</text>
</comment>
<dbReference type="Proteomes" id="UP001642360">
    <property type="component" value="Unassembled WGS sequence"/>
</dbReference>
<dbReference type="Pfam" id="PF10294">
    <property type="entry name" value="Methyltransf_16"/>
    <property type="match status" value="1"/>
</dbReference>
<gene>
    <name evidence="4" type="ORF">ILEXP_LOCUS36757</name>
</gene>
<reference evidence="4 5" key="1">
    <citation type="submission" date="2024-02" db="EMBL/GenBank/DDBJ databases">
        <authorList>
            <person name="Vignale AGUSTIN F."/>
            <person name="Sosa J E."/>
            <person name="Modenutti C."/>
        </authorList>
    </citation>
    <scope>NUCLEOTIDE SEQUENCE [LARGE SCALE GENOMIC DNA]</scope>
</reference>
<dbReference type="GO" id="GO:0016740">
    <property type="term" value="F:transferase activity"/>
    <property type="evidence" value="ECO:0007669"/>
    <property type="project" value="UniProtKB-KW"/>
</dbReference>
<evidence type="ECO:0000259" key="3">
    <source>
        <dbReference type="Pfam" id="PF14904"/>
    </source>
</evidence>
<proteinExistence type="inferred from homology"/>
<dbReference type="InterPro" id="IPR029426">
    <property type="entry name" value="FAM86_N"/>
</dbReference>
<evidence type="ECO:0000313" key="4">
    <source>
        <dbReference type="EMBL" id="CAK9167483.1"/>
    </source>
</evidence>
<feature type="domain" description="FAM86 N-terminal" evidence="3">
    <location>
        <begin position="67"/>
        <end position="95"/>
    </location>
</feature>
<dbReference type="AlphaFoldDB" id="A0ABC8TDL5"/>
<sequence>MADHELDPNVPSSSSLHLVSAFLAMEPPEVLISLARLCGGGSVTEKVQNFIWVHCISKADEKFYAPYLKGFLKKLIDELESSGAEVLDELYEQYAFYMASLKEDNLAKGNSRVWKWITFLFPNDNLEFPSCPKPRKLVIPVRCSLNMLEGDTGCSIWPSSLFLSEFVLSCPEIFSSKSCFEVGSGVGLVGICLAHVKASKWIYTVVPFGPQVFSCQSSFFLAQRYSRVNLVLSACPTGNLAQVVRAIISPY</sequence>
<organism evidence="4 5">
    <name type="scientific">Ilex paraguariensis</name>
    <name type="common">yerba mate</name>
    <dbReference type="NCBI Taxonomy" id="185542"/>
    <lineage>
        <taxon>Eukaryota</taxon>
        <taxon>Viridiplantae</taxon>
        <taxon>Streptophyta</taxon>
        <taxon>Embryophyta</taxon>
        <taxon>Tracheophyta</taxon>
        <taxon>Spermatophyta</taxon>
        <taxon>Magnoliopsida</taxon>
        <taxon>eudicotyledons</taxon>
        <taxon>Gunneridae</taxon>
        <taxon>Pentapetalae</taxon>
        <taxon>asterids</taxon>
        <taxon>campanulids</taxon>
        <taxon>Aquifoliales</taxon>
        <taxon>Aquifoliaceae</taxon>
        <taxon>Ilex</taxon>
    </lineage>
</organism>
<dbReference type="InterPro" id="IPR019410">
    <property type="entry name" value="Methyltransf_16"/>
</dbReference>
<comment type="caution">
    <text evidence="4">The sequence shown here is derived from an EMBL/GenBank/DDBJ whole genome shotgun (WGS) entry which is preliminary data.</text>
</comment>
<dbReference type="SUPFAM" id="SSF53335">
    <property type="entry name" value="S-adenosyl-L-methionine-dependent methyltransferases"/>
    <property type="match status" value="1"/>
</dbReference>
<name>A0ABC8TDL5_9AQUA</name>
<dbReference type="Pfam" id="PF14904">
    <property type="entry name" value="FAM86"/>
    <property type="match status" value="1"/>
</dbReference>
<dbReference type="PANTHER" id="PTHR14614:SF130">
    <property type="entry name" value="PROTEIN-LYSINE N-METHYLTRANSFERASE EEF2KMT"/>
    <property type="match status" value="1"/>
</dbReference>
<evidence type="ECO:0000256" key="2">
    <source>
        <dbReference type="ARBA" id="ARBA00022679"/>
    </source>
</evidence>
<dbReference type="EMBL" id="CAUOFW020004836">
    <property type="protein sequence ID" value="CAK9167483.1"/>
    <property type="molecule type" value="Genomic_DNA"/>
</dbReference>
<dbReference type="PANTHER" id="PTHR14614">
    <property type="entry name" value="HEPATOCELLULAR CARCINOMA-ASSOCIATED ANTIGEN"/>
    <property type="match status" value="1"/>
</dbReference>
<keyword evidence="2" id="KW-0808">Transferase</keyword>
<evidence type="ECO:0000313" key="5">
    <source>
        <dbReference type="Proteomes" id="UP001642360"/>
    </source>
</evidence>